<dbReference type="PANTHER" id="PTHR33495:SF2">
    <property type="entry name" value="ANTI-SIGMA FACTOR ANTAGONIST TM_1081-RELATED"/>
    <property type="match status" value="1"/>
</dbReference>
<evidence type="ECO:0000313" key="4">
    <source>
        <dbReference type="EMBL" id="AXV09041.1"/>
    </source>
</evidence>
<dbReference type="InterPro" id="IPR003658">
    <property type="entry name" value="Anti-sigma_ant"/>
</dbReference>
<dbReference type="PANTHER" id="PTHR33495">
    <property type="entry name" value="ANTI-SIGMA FACTOR ANTAGONIST TM_1081-RELATED-RELATED"/>
    <property type="match status" value="1"/>
</dbReference>
<gene>
    <name evidence="4" type="ORF">DVS28_a4376</name>
</gene>
<feature type="domain" description="STAS" evidence="3">
    <location>
        <begin position="15"/>
        <end position="112"/>
    </location>
</feature>
<sequence>MQVMINEDRNGTRTVLAVNGEIDIATAPTLRQRIQDAVDDGVRLVAVDLTEVGFMDSTGLGVLIGGLKRLRQLEGNLVVVSPSDSVRKIFEVTGLVDVFGVVDSLDQVADQS</sequence>
<dbReference type="PROSITE" id="PS50801">
    <property type="entry name" value="STAS"/>
    <property type="match status" value="1"/>
</dbReference>
<dbReference type="InterPro" id="IPR036513">
    <property type="entry name" value="STAS_dom_sf"/>
</dbReference>
<dbReference type="KEGG" id="euz:DVS28_a4376"/>
<dbReference type="Gene3D" id="3.30.750.24">
    <property type="entry name" value="STAS domain"/>
    <property type="match status" value="1"/>
</dbReference>
<accession>A0A346Y3J4</accession>
<evidence type="ECO:0000256" key="2">
    <source>
        <dbReference type="RuleBase" id="RU003749"/>
    </source>
</evidence>
<dbReference type="Proteomes" id="UP000264006">
    <property type="component" value="Chromosome"/>
</dbReference>
<comment type="similarity">
    <text evidence="1 2">Belongs to the anti-sigma-factor antagonist family.</text>
</comment>
<protein>
    <recommendedName>
        <fullName evidence="2">Anti-sigma factor antagonist</fullName>
    </recommendedName>
</protein>
<proteinExistence type="inferred from homology"/>
<dbReference type="GO" id="GO:0043856">
    <property type="term" value="F:anti-sigma factor antagonist activity"/>
    <property type="evidence" value="ECO:0007669"/>
    <property type="project" value="InterPro"/>
</dbReference>
<dbReference type="EMBL" id="CP031165">
    <property type="protein sequence ID" value="AXV09041.1"/>
    <property type="molecule type" value="Genomic_DNA"/>
</dbReference>
<dbReference type="CDD" id="cd07043">
    <property type="entry name" value="STAS_anti-anti-sigma_factors"/>
    <property type="match status" value="1"/>
</dbReference>
<organism evidence="4 5">
    <name type="scientific">Euzebya pacifica</name>
    <dbReference type="NCBI Taxonomy" id="1608957"/>
    <lineage>
        <taxon>Bacteria</taxon>
        <taxon>Bacillati</taxon>
        <taxon>Actinomycetota</taxon>
        <taxon>Nitriliruptoria</taxon>
        <taxon>Euzebyales</taxon>
    </lineage>
</organism>
<keyword evidence="5" id="KW-1185">Reference proteome</keyword>
<evidence type="ECO:0000313" key="5">
    <source>
        <dbReference type="Proteomes" id="UP000264006"/>
    </source>
</evidence>
<dbReference type="SUPFAM" id="SSF52091">
    <property type="entry name" value="SpoIIaa-like"/>
    <property type="match status" value="1"/>
</dbReference>
<dbReference type="AlphaFoldDB" id="A0A346Y3J4"/>
<name>A0A346Y3J4_9ACTN</name>
<evidence type="ECO:0000259" key="3">
    <source>
        <dbReference type="PROSITE" id="PS50801"/>
    </source>
</evidence>
<dbReference type="NCBIfam" id="TIGR00377">
    <property type="entry name" value="ant_ant_sig"/>
    <property type="match status" value="1"/>
</dbReference>
<dbReference type="Pfam" id="PF01740">
    <property type="entry name" value="STAS"/>
    <property type="match status" value="1"/>
</dbReference>
<dbReference type="InterPro" id="IPR002645">
    <property type="entry name" value="STAS_dom"/>
</dbReference>
<reference evidence="4 5" key="1">
    <citation type="submission" date="2018-09" db="EMBL/GenBank/DDBJ databases">
        <title>Complete genome sequence of Euzebya sp. DY32-46 isolated from seawater of Pacific Ocean.</title>
        <authorList>
            <person name="Xu L."/>
            <person name="Wu Y.-H."/>
            <person name="Xu X.-W."/>
        </authorList>
    </citation>
    <scope>NUCLEOTIDE SEQUENCE [LARGE SCALE GENOMIC DNA]</scope>
    <source>
        <strain evidence="4 5">DY32-46</strain>
    </source>
</reference>
<evidence type="ECO:0000256" key="1">
    <source>
        <dbReference type="ARBA" id="ARBA00009013"/>
    </source>
</evidence>